<evidence type="ECO:0000259" key="3">
    <source>
        <dbReference type="Pfam" id="PF00535"/>
    </source>
</evidence>
<reference evidence="4" key="1">
    <citation type="submission" date="2021-01" db="EMBL/GenBank/DDBJ databases">
        <title>Whole genome shotgun sequence of Virgisporangium aurantiacum NBRC 16421.</title>
        <authorList>
            <person name="Komaki H."/>
            <person name="Tamura T."/>
        </authorList>
    </citation>
    <scope>NUCLEOTIDE SEQUENCE</scope>
    <source>
        <strain evidence="4">NBRC 16421</strain>
    </source>
</reference>
<evidence type="ECO:0000313" key="5">
    <source>
        <dbReference type="Proteomes" id="UP000612585"/>
    </source>
</evidence>
<feature type="transmembrane region" description="Helical" evidence="2">
    <location>
        <begin position="243"/>
        <end position="270"/>
    </location>
</feature>
<dbReference type="RefSeq" id="WP_204012092.1">
    <property type="nucleotide sequence ID" value="NZ_BOPG01000109.1"/>
</dbReference>
<organism evidence="4 5">
    <name type="scientific">Virgisporangium aurantiacum</name>
    <dbReference type="NCBI Taxonomy" id="175570"/>
    <lineage>
        <taxon>Bacteria</taxon>
        <taxon>Bacillati</taxon>
        <taxon>Actinomycetota</taxon>
        <taxon>Actinomycetes</taxon>
        <taxon>Micromonosporales</taxon>
        <taxon>Micromonosporaceae</taxon>
        <taxon>Virgisporangium</taxon>
    </lineage>
</organism>
<name>A0A8J3ZJK3_9ACTN</name>
<protein>
    <recommendedName>
        <fullName evidence="3">Glycosyltransferase 2-like domain-containing protein</fullName>
    </recommendedName>
</protein>
<comment type="caution">
    <text evidence="4">The sequence shown here is derived from an EMBL/GenBank/DDBJ whole genome shotgun (WGS) entry which is preliminary data.</text>
</comment>
<proteinExistence type="inferred from homology"/>
<feature type="domain" description="Glycosyltransferase 2-like" evidence="3">
    <location>
        <begin position="10"/>
        <end position="171"/>
    </location>
</feature>
<dbReference type="Gene3D" id="3.90.550.10">
    <property type="entry name" value="Spore Coat Polysaccharide Biosynthesis Protein SpsA, Chain A"/>
    <property type="match status" value="1"/>
</dbReference>
<dbReference type="AlphaFoldDB" id="A0A8J3ZJK3"/>
<dbReference type="InterPro" id="IPR001173">
    <property type="entry name" value="Glyco_trans_2-like"/>
</dbReference>
<dbReference type="InterPro" id="IPR029044">
    <property type="entry name" value="Nucleotide-diphossugar_trans"/>
</dbReference>
<feature type="transmembrane region" description="Helical" evidence="2">
    <location>
        <begin position="282"/>
        <end position="303"/>
    </location>
</feature>
<dbReference type="EMBL" id="BOPG01000109">
    <property type="protein sequence ID" value="GIJ64132.1"/>
    <property type="molecule type" value="Genomic_DNA"/>
</dbReference>
<keyword evidence="2" id="KW-0812">Transmembrane</keyword>
<accession>A0A8J3ZJK3</accession>
<keyword evidence="2" id="KW-1133">Transmembrane helix</keyword>
<evidence type="ECO:0000256" key="1">
    <source>
        <dbReference type="ARBA" id="ARBA00006739"/>
    </source>
</evidence>
<dbReference type="CDD" id="cd04179">
    <property type="entry name" value="DPM_DPG-synthase_like"/>
    <property type="match status" value="1"/>
</dbReference>
<dbReference type="SUPFAM" id="SSF53448">
    <property type="entry name" value="Nucleotide-diphospho-sugar transferases"/>
    <property type="match status" value="1"/>
</dbReference>
<keyword evidence="2" id="KW-0472">Membrane</keyword>
<comment type="similarity">
    <text evidence="1">Belongs to the glycosyltransferase 2 family.</text>
</comment>
<keyword evidence="5" id="KW-1185">Reference proteome</keyword>
<evidence type="ECO:0000313" key="4">
    <source>
        <dbReference type="EMBL" id="GIJ64132.1"/>
    </source>
</evidence>
<gene>
    <name evidence="4" type="ORF">Vau01_116480</name>
</gene>
<dbReference type="Proteomes" id="UP000612585">
    <property type="component" value="Unassembled WGS sequence"/>
</dbReference>
<dbReference type="InterPro" id="IPR050256">
    <property type="entry name" value="Glycosyltransferase_2"/>
</dbReference>
<evidence type="ECO:0000256" key="2">
    <source>
        <dbReference type="SAM" id="Phobius"/>
    </source>
</evidence>
<dbReference type="Pfam" id="PF00535">
    <property type="entry name" value="Glycos_transf_2"/>
    <property type="match status" value="1"/>
</dbReference>
<dbReference type="PANTHER" id="PTHR48090:SF7">
    <property type="entry name" value="RFBJ PROTEIN"/>
    <property type="match status" value="1"/>
</dbReference>
<dbReference type="PANTHER" id="PTHR48090">
    <property type="entry name" value="UNDECAPRENYL-PHOSPHATE 4-DEOXY-4-FORMAMIDO-L-ARABINOSE TRANSFERASE-RELATED"/>
    <property type="match status" value="1"/>
</dbReference>
<sequence>MYKDHKIAAVVPAYNESKLIGKTIMTMPEYIDFIVVINDRSTDDTSAQARAVDDPRVFVIDHEVNKGVGGAIITGHKKALELGADVNVIMAGDAQMDPQYLPDLLDPICENGYEFTKANRFYSRTGYATMPFMRAAGSIGLSFATKVASGYWNLFDPQNGYTALKRTALNRLPLDRIALGYAFENDLLIWLNIVNARAKDVSVPALYGEEVSTMNLRKVTWTIGRLLVSGFWRRMLRKHVLQSFSAVALLFFTGLALVTFGALVGCWVLYETLGEPVATTGSVLLSVGPLLTGIHMLVNALMLDIQSTPD</sequence>